<evidence type="ECO:0000259" key="1">
    <source>
        <dbReference type="Pfam" id="PF01370"/>
    </source>
</evidence>
<dbReference type="InterPro" id="IPR036291">
    <property type="entry name" value="NAD(P)-bd_dom_sf"/>
</dbReference>
<dbReference type="AlphaFoldDB" id="A0A1H6F1C6"/>
<name>A0A1H6F1C6_9ACTN</name>
<dbReference type="OrthoDB" id="3513148at2"/>
<sequence>MGAPSGEVIVTGGLGFIGSHLVDAYLEAGHRVTIIDSSTGAVIDGKDYDRDPRCTVIRQRVEDYLAAGGDFAGADRVIHAASYVGPASILSRAGRLGHDIIGSTAPVIDACIGAGTPMCLFSSAEVYGRSGLLDEKDDIVVPTHYNTRIEYAIAKTLAEAMVTNSRQHGLRGIVIRPFNVAGARQSRAGGFVMPTFVQQALAGKPITVFAGGEQVRAFIAASDLTRFLIEHMDAALDSDDTVINVGNPANAITIMGLAHQVKKLLGSASPIVGVDGRSVHGPHYAEAESFHKIPALRAATSLGWQPRIALDELILSTAAYYRAREDRRAVNAPL</sequence>
<evidence type="ECO:0000313" key="3">
    <source>
        <dbReference type="Proteomes" id="UP000236732"/>
    </source>
</evidence>
<dbReference type="PANTHER" id="PTHR43245">
    <property type="entry name" value="BIFUNCTIONAL POLYMYXIN RESISTANCE PROTEIN ARNA"/>
    <property type="match status" value="1"/>
</dbReference>
<reference evidence="2 3" key="1">
    <citation type="submission" date="2016-10" db="EMBL/GenBank/DDBJ databases">
        <authorList>
            <person name="de Groot N.N."/>
        </authorList>
    </citation>
    <scope>NUCLEOTIDE SEQUENCE [LARGE SCALE GENOMIC DNA]</scope>
    <source>
        <strain evidence="2 3">CGMCC 4.7037</strain>
    </source>
</reference>
<dbReference type="SUPFAM" id="SSF51735">
    <property type="entry name" value="NAD(P)-binding Rossmann-fold domains"/>
    <property type="match status" value="1"/>
</dbReference>
<evidence type="ECO:0000313" key="2">
    <source>
        <dbReference type="EMBL" id="SEH02905.1"/>
    </source>
</evidence>
<dbReference type="PANTHER" id="PTHR43245:SF13">
    <property type="entry name" value="UDP-D-APIOSE_UDP-D-XYLOSE SYNTHASE 2"/>
    <property type="match status" value="1"/>
</dbReference>
<organism evidence="2 3">
    <name type="scientific">Nonomuraea solani</name>
    <dbReference type="NCBI Taxonomy" id="1144553"/>
    <lineage>
        <taxon>Bacteria</taxon>
        <taxon>Bacillati</taxon>
        <taxon>Actinomycetota</taxon>
        <taxon>Actinomycetes</taxon>
        <taxon>Streptosporangiales</taxon>
        <taxon>Streptosporangiaceae</taxon>
        <taxon>Nonomuraea</taxon>
    </lineage>
</organism>
<accession>A0A1H6F1C6</accession>
<feature type="domain" description="NAD-dependent epimerase/dehydratase" evidence="1">
    <location>
        <begin position="8"/>
        <end position="246"/>
    </location>
</feature>
<proteinExistence type="predicted"/>
<dbReference type="Gene3D" id="3.40.50.720">
    <property type="entry name" value="NAD(P)-binding Rossmann-like Domain"/>
    <property type="match status" value="1"/>
</dbReference>
<dbReference type="InterPro" id="IPR050177">
    <property type="entry name" value="Lipid_A_modif_metabolic_enz"/>
</dbReference>
<dbReference type="RefSeq" id="WP_160150718.1">
    <property type="nucleotide sequence ID" value="NZ_FNVT01000031.1"/>
</dbReference>
<keyword evidence="3" id="KW-1185">Reference proteome</keyword>
<protein>
    <submittedName>
        <fullName evidence="2">UDP-glucose 4-epimerase</fullName>
    </submittedName>
</protein>
<dbReference type="Pfam" id="PF01370">
    <property type="entry name" value="Epimerase"/>
    <property type="match status" value="1"/>
</dbReference>
<dbReference type="Proteomes" id="UP000236732">
    <property type="component" value="Unassembled WGS sequence"/>
</dbReference>
<dbReference type="EMBL" id="FNVT01000031">
    <property type="protein sequence ID" value="SEH02905.1"/>
    <property type="molecule type" value="Genomic_DNA"/>
</dbReference>
<dbReference type="InterPro" id="IPR001509">
    <property type="entry name" value="Epimerase_deHydtase"/>
</dbReference>
<gene>
    <name evidence="2" type="ORF">SAMN05444920_13117</name>
</gene>